<dbReference type="GO" id="GO:0008360">
    <property type="term" value="P:regulation of cell shape"/>
    <property type="evidence" value="ECO:0007669"/>
    <property type="project" value="UniProtKB-KW"/>
</dbReference>
<dbReference type="Pfam" id="PF25968">
    <property type="entry name" value="CALS1"/>
    <property type="match status" value="1"/>
</dbReference>
<evidence type="ECO:0000256" key="11">
    <source>
        <dbReference type="ARBA" id="ARBA00023316"/>
    </source>
</evidence>
<comment type="catalytic activity">
    <reaction evidence="13">
        <text>[(1-&gt;3)-beta-D-glucosyl](n) + UDP-alpha-D-glucose = [(1-&gt;3)-beta-D-glucosyl](n+1) + UDP + H(+)</text>
        <dbReference type="Rhea" id="RHEA:21476"/>
        <dbReference type="Rhea" id="RHEA-COMP:11146"/>
        <dbReference type="Rhea" id="RHEA-COMP:14303"/>
        <dbReference type="ChEBI" id="CHEBI:15378"/>
        <dbReference type="ChEBI" id="CHEBI:37671"/>
        <dbReference type="ChEBI" id="CHEBI:58223"/>
        <dbReference type="ChEBI" id="CHEBI:58885"/>
        <dbReference type="EC" id="2.4.1.34"/>
    </reaction>
</comment>
<evidence type="ECO:0000256" key="3">
    <source>
        <dbReference type="ARBA" id="ARBA00012589"/>
    </source>
</evidence>
<dbReference type="EMBL" id="JABCRI010000001">
    <property type="protein sequence ID" value="KAF8413880.1"/>
    <property type="molecule type" value="Genomic_DNA"/>
</dbReference>
<evidence type="ECO:0000256" key="2">
    <source>
        <dbReference type="ARBA" id="ARBA00009040"/>
    </source>
</evidence>
<dbReference type="SMART" id="SM01205">
    <property type="entry name" value="FKS1_dom1"/>
    <property type="match status" value="1"/>
</dbReference>
<feature type="transmembrane region" description="Helical" evidence="14">
    <location>
        <begin position="1431"/>
        <end position="1452"/>
    </location>
</feature>
<feature type="transmembrane region" description="Helical" evidence="14">
    <location>
        <begin position="1464"/>
        <end position="1485"/>
    </location>
</feature>
<dbReference type="PANTHER" id="PTHR12741:SF7">
    <property type="entry name" value="CALLOSE SYNTHASE 12"/>
    <property type="match status" value="1"/>
</dbReference>
<keyword evidence="11" id="KW-0961">Cell wall biogenesis/degradation</keyword>
<feature type="transmembrane region" description="Helical" evidence="14">
    <location>
        <begin position="1535"/>
        <end position="1554"/>
    </location>
</feature>
<keyword evidence="9 14" id="KW-1133">Transmembrane helix</keyword>
<proteinExistence type="inferred from homology"/>
<feature type="transmembrane region" description="Helical" evidence="14">
    <location>
        <begin position="342"/>
        <end position="359"/>
    </location>
</feature>
<dbReference type="GO" id="GO:0005886">
    <property type="term" value="C:plasma membrane"/>
    <property type="evidence" value="ECO:0007669"/>
    <property type="project" value="TreeGrafter"/>
</dbReference>
<dbReference type="GO" id="GO:0000148">
    <property type="term" value="C:1,3-beta-D-glucan synthase complex"/>
    <property type="evidence" value="ECO:0007669"/>
    <property type="project" value="InterPro"/>
</dbReference>
<dbReference type="GO" id="GO:0006075">
    <property type="term" value="P:(1-&gt;3)-beta-D-glucan biosynthetic process"/>
    <property type="evidence" value="ECO:0007669"/>
    <property type="project" value="InterPro"/>
</dbReference>
<feature type="transmembrane region" description="Helical" evidence="14">
    <location>
        <begin position="1492"/>
        <end position="1515"/>
    </location>
</feature>
<evidence type="ECO:0000256" key="5">
    <source>
        <dbReference type="ARBA" id="ARBA00022676"/>
    </source>
</evidence>
<feature type="transmembrane region" description="Helical" evidence="14">
    <location>
        <begin position="1322"/>
        <end position="1345"/>
    </location>
</feature>
<comment type="caution">
    <text evidence="16">The sequence shown here is derived from an EMBL/GenBank/DDBJ whole genome shotgun (WGS) entry which is preliminary data.</text>
</comment>
<dbReference type="Pfam" id="PF02364">
    <property type="entry name" value="Glucan_synthase"/>
    <property type="match status" value="1"/>
</dbReference>
<keyword evidence="10 14" id="KW-0472">Membrane</keyword>
<feature type="transmembrane region" description="Helical" evidence="14">
    <location>
        <begin position="120"/>
        <end position="138"/>
    </location>
</feature>
<evidence type="ECO:0000256" key="10">
    <source>
        <dbReference type="ARBA" id="ARBA00023136"/>
    </source>
</evidence>
<dbReference type="OrthoDB" id="1880850at2759"/>
<evidence type="ECO:0000313" key="17">
    <source>
        <dbReference type="Proteomes" id="UP000655225"/>
    </source>
</evidence>
<evidence type="ECO:0000256" key="13">
    <source>
        <dbReference type="ARBA" id="ARBA00047777"/>
    </source>
</evidence>
<organism evidence="16 17">
    <name type="scientific">Tetracentron sinense</name>
    <name type="common">Spur-leaf</name>
    <dbReference type="NCBI Taxonomy" id="13715"/>
    <lineage>
        <taxon>Eukaryota</taxon>
        <taxon>Viridiplantae</taxon>
        <taxon>Streptophyta</taxon>
        <taxon>Embryophyta</taxon>
        <taxon>Tracheophyta</taxon>
        <taxon>Spermatophyta</taxon>
        <taxon>Magnoliopsida</taxon>
        <taxon>Trochodendrales</taxon>
        <taxon>Trochodendraceae</taxon>
        <taxon>Tetracentron</taxon>
    </lineage>
</organism>
<evidence type="ECO:0000256" key="8">
    <source>
        <dbReference type="ARBA" id="ARBA00022960"/>
    </source>
</evidence>
<dbReference type="InterPro" id="IPR058851">
    <property type="entry name" value="CALS1_helical"/>
</dbReference>
<feature type="transmembrane region" description="Helical" evidence="14">
    <location>
        <begin position="150"/>
        <end position="169"/>
    </location>
</feature>
<keyword evidence="7 14" id="KW-0812">Transmembrane</keyword>
<comment type="similarity">
    <text evidence="2">Belongs to the glycosyltransferase 48 family.</text>
</comment>
<evidence type="ECO:0000256" key="12">
    <source>
        <dbReference type="ARBA" id="ARBA00032165"/>
    </source>
</evidence>
<reference evidence="16 17" key="1">
    <citation type="submission" date="2020-04" db="EMBL/GenBank/DDBJ databases">
        <title>Plant Genome Project.</title>
        <authorList>
            <person name="Zhang R.-G."/>
        </authorList>
    </citation>
    <scope>NUCLEOTIDE SEQUENCE [LARGE SCALE GENOMIC DNA]</scope>
    <source>
        <strain evidence="16">YNK0</strain>
        <tissue evidence="16">Leaf</tissue>
    </source>
</reference>
<feature type="transmembrane region" description="Helical" evidence="14">
    <location>
        <begin position="189"/>
        <end position="210"/>
    </location>
</feature>
<keyword evidence="8" id="KW-0133">Cell shape</keyword>
<comment type="subcellular location">
    <subcellularLocation>
        <location evidence="1">Cell membrane</location>
        <topology evidence="1">Multi-pass membrane protein</topology>
    </subcellularLocation>
</comment>
<evidence type="ECO:0000256" key="1">
    <source>
        <dbReference type="ARBA" id="ARBA00004651"/>
    </source>
</evidence>
<dbReference type="Pfam" id="PF14288">
    <property type="entry name" value="FKS1_dom1"/>
    <property type="match status" value="1"/>
</dbReference>
<dbReference type="GO" id="GO:0003843">
    <property type="term" value="F:1,3-beta-D-glucan synthase activity"/>
    <property type="evidence" value="ECO:0007669"/>
    <property type="project" value="UniProtKB-EC"/>
</dbReference>
<evidence type="ECO:0000259" key="15">
    <source>
        <dbReference type="SMART" id="SM01205"/>
    </source>
</evidence>
<keyword evidence="17" id="KW-1185">Reference proteome</keyword>
<dbReference type="EC" id="2.4.1.34" evidence="3"/>
<dbReference type="InterPro" id="IPR026899">
    <property type="entry name" value="FKS1-like_dom1"/>
</dbReference>
<dbReference type="PANTHER" id="PTHR12741">
    <property type="entry name" value="LYST-INTERACTING PROTEIN LIP5 DOPAMINE RESPONSIVE PROTEIN DRG-1"/>
    <property type="match status" value="1"/>
</dbReference>
<gene>
    <name evidence="16" type="ORF">HHK36_001874</name>
</gene>
<dbReference type="InterPro" id="IPR003440">
    <property type="entry name" value="Glyco_trans_48_dom"/>
</dbReference>
<accession>A0A834ZY24</accession>
<evidence type="ECO:0000256" key="14">
    <source>
        <dbReference type="SAM" id="Phobius"/>
    </source>
</evidence>
<keyword evidence="4" id="KW-1003">Cell membrane</keyword>
<evidence type="ECO:0000256" key="9">
    <source>
        <dbReference type="ARBA" id="ARBA00022989"/>
    </source>
</evidence>
<keyword evidence="5" id="KW-0328">Glycosyltransferase</keyword>
<evidence type="ECO:0000256" key="7">
    <source>
        <dbReference type="ARBA" id="ARBA00022692"/>
    </source>
</evidence>
<name>A0A834ZY24_TETSI</name>
<evidence type="ECO:0000256" key="6">
    <source>
        <dbReference type="ARBA" id="ARBA00022679"/>
    </source>
</evidence>
<evidence type="ECO:0000256" key="4">
    <source>
        <dbReference type="ARBA" id="ARBA00022475"/>
    </source>
</evidence>
<dbReference type="OMA" id="WRICYLM"/>
<evidence type="ECO:0000313" key="16">
    <source>
        <dbReference type="EMBL" id="KAF8413880.1"/>
    </source>
</evidence>
<protein>
    <recommendedName>
        <fullName evidence="12">1,3-beta-glucan synthase</fullName>
        <ecNumber evidence="3">2.4.1.34</ecNumber>
    </recommendedName>
    <alternativeName>
        <fullName evidence="12">1,3-beta-glucan synthase</fullName>
    </alternativeName>
</protein>
<sequence>MAMELNRILEDYIDENTGRPVLPSVSGEDAFLNRVITPIYQTIRAEVERSRNGTAPHSTWRNYDDINEYFWNGQCFQTLKWPIDVRSNFFVATGKRKCVGKTGFVEHRSFWNVFSSFDRLWVMLILFLQAAIIVAWEGSEFPLKKRDVQVRVLSVFMTWGGLRFLKTLLDAATQYSLVSRETMWFGVRMVLKILVATTWTIVFVVLYGRIWQQKKIDGWWSVEANHRVQTFVEIASAFIFPELLALAPFVPPRIRNFLEETNWKIFYLLTWWFQSRTFVGRGLREGLMDNIKYTLFWVSVLAAKFSISYFLQIKPMIAPTKALLGLKNTDYQWHEFLNDNNSNRLAIGLLWLPVILIYLMDLQIWYSIFSLLTGLTMGLFSGLGEIRNIQQLRLRFQFFASAIQFNLTPEEQPLNTRGTPRNKFNDAIGRLKLRFGLGQPYKKIESNQVEATKIALLWNEIIKTFREEDIISDREEELLELTPNSWNIRVIRWPCLLLCNELLLALSQAKELVDAPDKRLWWKICKNEYRRCAVIESYDSIKHLLLEIIKDGTEEHSIVNNLFLEIDHALQIEKFTRTYSTNTLAQMHANLISLVELLNRPKKDMNKLVNVLQALYEIFIRDFSKEKRTIEQLRHDGLAPPRSAASTGLLFENAVELPDEFENATFYRHLRRLKTILTSRDAMHNVPMNLEARRRIAFFSNSLFMNMPHAPQVEKMMAFSVLTPYYDEEVVYSKEQLRTENEDGISTLFYLQKISDDEWRNFMERMRREGMVNDNEIWTTKLLDLRLWASYRGQTLSRTVRGMMYYYRALKMLAFLDSASEMDVREGSRELASVGSMRRDGSLDGMGLAGSPSSRSLSRASSGVSLLFKGHEYGTALMKYTYVVACQIYGAQKAKKDPHAEEILYLMKNNEALRVAYVDEVHTGREEVEYYSVLVKYDQDLQKEVEIYRIRLPGPLKLGEGKPENQNHALIFTRGEAIQTIDMNQDNYFEEALKMRNLLEEFKTYHGLRKPTILGVREHIFTGSVSSLAWFMSSQETGFVTGHRVTANPLKVRMHYGHPDVFDRFWFLSRGGISKASRVMNVNEDIFAGFNCTLRGGNVTHHEYIQVGKGRDVGLNQISMFEAKVASGNGEQVLSRDVYRLGHRLDFFRMLSFFYATVGFFFNTMVVVLAIYTLCWGRLYLALCSVENAVMADNADHITALGATLYQQFIYQLGLFTALPIIVESTMELDFLGAVWEFFKAQVQLSAVFYTFSVGTRTHFFGRAILHGGAKYRATGRGFVVQHKSFAENYRLYARSHFVKAIELGVILTVYASHSVIAKKGFVYIDVAVTGWFLVVSWIMAPFLFNPSAFDWLKTVDDFDGFMKWIWYHRGGLVLRKADESWEKWWYEEQDHLRRTGLWAKLLEIILALRFFFLQYGIVYRPGIAGGNTSIAVYLLSWIVMAVAVGFYVVMAYAWDKYAAKKHIYYRLVQLVVIQLAVLVIVVLMHFNQFKFLDLLTSLMAFIPTGWGLISIAQVLRPFLQSTVVWEHVVFVARLYDVLFGVIVMAPVALLSWIPGFQSMQTKILFNQAFSRGLQISQILRGKK</sequence>
<feature type="transmembrane region" description="Helical" evidence="14">
    <location>
        <begin position="1398"/>
        <end position="1419"/>
    </location>
</feature>
<feature type="domain" description="1,3-beta-glucan synthase component FKS1-like" evidence="15">
    <location>
        <begin position="1"/>
        <end position="84"/>
    </location>
</feature>
<keyword evidence="6" id="KW-0808">Transferase</keyword>
<feature type="transmembrane region" description="Helical" evidence="14">
    <location>
        <begin position="1153"/>
        <end position="1175"/>
    </location>
</feature>
<dbReference type="Proteomes" id="UP000655225">
    <property type="component" value="Unassembled WGS sequence"/>
</dbReference>